<dbReference type="NCBIfam" id="NF002702">
    <property type="entry name" value="PRK02506.1"/>
    <property type="match status" value="1"/>
</dbReference>
<dbReference type="Pfam" id="PF00254">
    <property type="entry name" value="FKBP_C"/>
    <property type="match status" value="1"/>
</dbReference>
<dbReference type="InterPro" id="IPR023359">
    <property type="entry name" value="Dihydro_DH_chainA_dom2"/>
</dbReference>
<feature type="chain" id="PRO_5012412559" description="peptidylprolyl isomerase" evidence="10">
    <location>
        <begin position="30"/>
        <end position="1366"/>
    </location>
</feature>
<evidence type="ECO:0000313" key="12">
    <source>
        <dbReference type="EMBL" id="OLP86985.1"/>
    </source>
</evidence>
<organism evidence="12 13">
    <name type="scientific">Symbiodinium microadriaticum</name>
    <name type="common">Dinoflagellate</name>
    <name type="synonym">Zooxanthella microadriatica</name>
    <dbReference type="NCBI Taxonomy" id="2951"/>
    <lineage>
        <taxon>Eukaryota</taxon>
        <taxon>Sar</taxon>
        <taxon>Alveolata</taxon>
        <taxon>Dinophyceae</taxon>
        <taxon>Suessiales</taxon>
        <taxon>Symbiodiniaceae</taxon>
        <taxon>Symbiodinium</taxon>
    </lineage>
</organism>
<feature type="region of interest" description="Disordered" evidence="9">
    <location>
        <begin position="1080"/>
        <end position="1103"/>
    </location>
</feature>
<evidence type="ECO:0000259" key="11">
    <source>
        <dbReference type="PROSITE" id="PS50059"/>
    </source>
</evidence>
<dbReference type="EC" id="5.2.1.8" evidence="4 8"/>
<dbReference type="GO" id="GO:0044205">
    <property type="term" value="P:'de novo' UMP biosynthetic process"/>
    <property type="evidence" value="ECO:0007669"/>
    <property type="project" value="UniProtKB-UniPathway"/>
</dbReference>
<comment type="catalytic activity">
    <reaction evidence="1 8">
        <text>[protein]-peptidylproline (omega=180) = [protein]-peptidylproline (omega=0)</text>
        <dbReference type="Rhea" id="RHEA:16237"/>
        <dbReference type="Rhea" id="RHEA-COMP:10747"/>
        <dbReference type="Rhea" id="RHEA-COMP:10748"/>
        <dbReference type="ChEBI" id="CHEBI:83833"/>
        <dbReference type="ChEBI" id="CHEBI:83834"/>
        <dbReference type="EC" id="5.2.1.8"/>
    </reaction>
</comment>
<comment type="pathway">
    <text evidence="3">Pyrimidine metabolism; UMP biosynthesis via de novo pathway.</text>
</comment>
<dbReference type="PROSITE" id="PS00912">
    <property type="entry name" value="DHODEHASE_2"/>
    <property type="match status" value="1"/>
</dbReference>
<dbReference type="OrthoDB" id="14784at2759"/>
<evidence type="ECO:0000256" key="5">
    <source>
        <dbReference type="ARBA" id="ARBA00023002"/>
    </source>
</evidence>
<dbReference type="PROSITE" id="PS50059">
    <property type="entry name" value="FKBP_PPIASE"/>
    <property type="match status" value="1"/>
</dbReference>
<feature type="domain" description="PPIase FKBP-type" evidence="11">
    <location>
        <begin position="57"/>
        <end position="147"/>
    </location>
</feature>
<dbReference type="PANTHER" id="PTHR38899:SF1">
    <property type="entry name" value="PROTEIN KINASE"/>
    <property type="match status" value="1"/>
</dbReference>
<dbReference type="SUPFAM" id="SSF54534">
    <property type="entry name" value="FKBP-like"/>
    <property type="match status" value="1"/>
</dbReference>
<dbReference type="Gene3D" id="3.20.20.70">
    <property type="entry name" value="Aldolase class I"/>
    <property type="match status" value="1"/>
</dbReference>
<evidence type="ECO:0000256" key="8">
    <source>
        <dbReference type="PROSITE-ProRule" id="PRU00277"/>
    </source>
</evidence>
<dbReference type="GO" id="GO:0004152">
    <property type="term" value="F:dihydroorotate dehydrogenase activity"/>
    <property type="evidence" value="ECO:0007669"/>
    <property type="project" value="UniProtKB-ARBA"/>
</dbReference>
<accession>A0A1Q9CVR8</accession>
<dbReference type="Gene3D" id="3.10.50.40">
    <property type="match status" value="1"/>
</dbReference>
<evidence type="ECO:0000256" key="3">
    <source>
        <dbReference type="ARBA" id="ARBA00004725"/>
    </source>
</evidence>
<keyword evidence="10" id="KW-0732">Signal</keyword>
<reference evidence="12 13" key="1">
    <citation type="submission" date="2016-02" db="EMBL/GenBank/DDBJ databases">
        <title>Genome analysis of coral dinoflagellate symbionts highlights evolutionary adaptations to a symbiotic lifestyle.</title>
        <authorList>
            <person name="Aranda M."/>
            <person name="Li Y."/>
            <person name="Liew Y.J."/>
            <person name="Baumgarten S."/>
            <person name="Simakov O."/>
            <person name="Wilson M."/>
            <person name="Piel J."/>
            <person name="Ashoor H."/>
            <person name="Bougouffa S."/>
            <person name="Bajic V.B."/>
            <person name="Ryu T."/>
            <person name="Ravasi T."/>
            <person name="Bayer T."/>
            <person name="Micklem G."/>
            <person name="Kim H."/>
            <person name="Bhak J."/>
            <person name="Lajeunesse T.C."/>
            <person name="Voolstra C.R."/>
        </authorList>
    </citation>
    <scope>NUCLEOTIDE SEQUENCE [LARGE SCALE GENOMIC DNA]</scope>
    <source>
        <strain evidence="12 13">CCMP2467</strain>
    </source>
</reference>
<evidence type="ECO:0000256" key="9">
    <source>
        <dbReference type="SAM" id="MobiDB-lite"/>
    </source>
</evidence>
<dbReference type="GO" id="GO:0005737">
    <property type="term" value="C:cytoplasm"/>
    <property type="evidence" value="ECO:0007669"/>
    <property type="project" value="InterPro"/>
</dbReference>
<comment type="caution">
    <text evidence="12">The sequence shown here is derived from an EMBL/GenBank/DDBJ whole genome shotgun (WGS) entry which is preliminary data.</text>
</comment>
<dbReference type="FunFam" id="3.10.50.40:FF:000006">
    <property type="entry name" value="Peptidyl-prolyl cis-trans isomerase"/>
    <property type="match status" value="1"/>
</dbReference>
<name>A0A1Q9CVR8_SYMMI</name>
<dbReference type="InterPro" id="IPR013785">
    <property type="entry name" value="Aldolase_TIM"/>
</dbReference>
<dbReference type="Gene3D" id="2.30.26.10">
    <property type="entry name" value="Dihydroorotate Dehydrogenase A, chain A, domain 2"/>
    <property type="match status" value="1"/>
</dbReference>
<evidence type="ECO:0000313" key="13">
    <source>
        <dbReference type="Proteomes" id="UP000186817"/>
    </source>
</evidence>
<keyword evidence="6 8" id="KW-0697">Rotamase</keyword>
<dbReference type="Pfam" id="PF01180">
    <property type="entry name" value="DHO_dh"/>
    <property type="match status" value="1"/>
</dbReference>
<dbReference type="InterPro" id="IPR001295">
    <property type="entry name" value="Dihydroorotate_DH_CS"/>
</dbReference>
<evidence type="ECO:0000256" key="1">
    <source>
        <dbReference type="ARBA" id="ARBA00000971"/>
    </source>
</evidence>
<dbReference type="GO" id="GO:0006207">
    <property type="term" value="P:'de novo' pyrimidine nucleobase biosynthetic process"/>
    <property type="evidence" value="ECO:0007669"/>
    <property type="project" value="InterPro"/>
</dbReference>
<evidence type="ECO:0000256" key="6">
    <source>
        <dbReference type="ARBA" id="ARBA00023110"/>
    </source>
</evidence>
<keyword evidence="13" id="KW-1185">Reference proteome</keyword>
<dbReference type="EMBL" id="LSRX01000888">
    <property type="protein sequence ID" value="OLP86985.1"/>
    <property type="molecule type" value="Genomic_DNA"/>
</dbReference>
<dbReference type="UniPathway" id="UPA00070"/>
<protein>
    <recommendedName>
        <fullName evidence="4 8">peptidylprolyl isomerase</fullName>
        <ecNumber evidence="4 8">5.2.1.8</ecNumber>
    </recommendedName>
</protein>
<gene>
    <name evidence="12" type="primary">URA1</name>
    <name evidence="12" type="ORF">AK812_SmicGene31848</name>
</gene>
<evidence type="ECO:0000256" key="4">
    <source>
        <dbReference type="ARBA" id="ARBA00013194"/>
    </source>
</evidence>
<feature type="signal peptide" evidence="10">
    <location>
        <begin position="1"/>
        <end position="29"/>
    </location>
</feature>
<evidence type="ECO:0000256" key="10">
    <source>
        <dbReference type="SAM" id="SignalP"/>
    </source>
</evidence>
<keyword evidence="5" id="KW-0560">Oxidoreductase</keyword>
<dbReference type="PANTHER" id="PTHR38899">
    <property type="entry name" value="DOMAIN OOKINETE PROTEIN, PUTATIVE-RELATED"/>
    <property type="match status" value="1"/>
</dbReference>
<keyword evidence="7 8" id="KW-0413">Isomerase</keyword>
<dbReference type="InterPro" id="IPR001179">
    <property type="entry name" value="PPIase_FKBP_dom"/>
</dbReference>
<dbReference type="InterPro" id="IPR005720">
    <property type="entry name" value="Dihydroorotate_DH_cat"/>
</dbReference>
<comment type="cofactor">
    <cofactor evidence="2">
        <name>FMN</name>
        <dbReference type="ChEBI" id="CHEBI:58210"/>
    </cofactor>
</comment>
<dbReference type="SUPFAM" id="SSF51395">
    <property type="entry name" value="FMN-linked oxidoreductases"/>
    <property type="match status" value="1"/>
</dbReference>
<dbReference type="Proteomes" id="UP000186817">
    <property type="component" value="Unassembled WGS sequence"/>
</dbReference>
<evidence type="ECO:0000256" key="2">
    <source>
        <dbReference type="ARBA" id="ARBA00001917"/>
    </source>
</evidence>
<sequence>MLPSRACAPLGRRALLLGPLLLFPQAAFAARDGFTETSSGLQYKVLQEGSGESPRTGQMIAADYTGWLEDFESEKKFDSSRDRRQPLKFQVGIGKVIKGWDETLLDMKVGERRQIIVPPGLGYGNRAIGPIPAGSTLYFDVELKSPGPERPRRSGPRAAPMVLKFSHVSRSTVRDATKTHILPELEFGILKEFAADLKLGPQERRFLMDMFIDNLLAVEEHMKLEVTVRSLCHSRGVTADYLNFSERFKMKKCLLMIGDVGNVEAHWSQLIQPAVYFYQHEYNVIIIDTPSLGSSQHRWIQYGPSIIRGTLQSSPAGFWHLLRTPLIQYLEVAQVSVFSMGLGCCLFLQILGETPHVLSTTHVMYNQDMPADRATFPFDVFEVEVALRDNDVQIWVIYNDDEDEDTDPRAYSKHNKGASRLGDMIVKMQTLSMQWTRREELYLVAKIVRMNARRSDGLRWTDVFAMADLGCSLAGLPLSCCILNASGPRTNTEKQLIDIARSSSGAVCSKSATLKPREGNAHPRYVELASGESNSSVNSEGLPNAGVGLYTDVSMLQRLKENAAPSSKPYILSISGLSLDENLSMLDGLLEHPDAIQYLSAVEVNVACPNVPGKPLVGYDFPQLSLVVEKIASHEIFSEPYKVALGFKLPPYFDAPFFDAVAAMLNPKAKSKGGALGYVVCCNTVGGALAVDVDSESTVLHPKGGFGGMGGHHVRLIALGNVRQFRERLDGSIDIVGCGGVSTGEDAFAHILCGATAVQVATQHRVEGAGCFARIAAELQALMQRKGYRCLDDFRGKLQVQISVASLAYLGSMVSDETARLESERRISDSERIYDEILTTEKLNTGAIRVEKVWVSRVPIHVFRHDVLFTMQHYLRQYPSSVQDDVVDGLVKDLLDYFREDIKEIPELPALKPELLNRSDKVRRLVSSGNRKRLELVQESMLALTAPQQAALPGKVEEKVETLALSRRGTGSKLAAKMRSKSNLTVVSEDAMDIDGDLDDEEESLVDSSKDYREQWAALQPIRRRAARKGSEPLAIEAPPVQRTVSHYSHMKIWPAHLEAQARECKGFLSLIAAGIGFEGSSPDSGRLSDTESWQAERTGKAPTIEEQKTMLKTLMGEGLAAPPEGLNWKVEADAQSDPSTDLVSEASDLECSDSQSDDEPHAFYTEDTVLIFDWDDTMLPSSWLSEQSLSLDEASHISSEQEAQLAVLAQTAAKTLRVAKRYGKVVLVTNAECGWIELSCQKFMPSLYPHLEDVTLFSARSTYENQGMAAPFQWKYLAFETEICNYYESLTSDRLKNVISFGDSFHEREAVIRVTERLKNCCTKTLKFTDRPIPELLLKEHALIQGCFKDIVSHDGSLDLCFTCS</sequence>
<dbReference type="GO" id="GO:0003755">
    <property type="term" value="F:peptidyl-prolyl cis-trans isomerase activity"/>
    <property type="evidence" value="ECO:0007669"/>
    <property type="project" value="UniProtKB-KW"/>
</dbReference>
<proteinExistence type="predicted"/>
<evidence type="ECO:0000256" key="7">
    <source>
        <dbReference type="ARBA" id="ARBA00023235"/>
    </source>
</evidence>
<dbReference type="InterPro" id="IPR046357">
    <property type="entry name" value="PPIase_dom_sf"/>
</dbReference>
<dbReference type="PROSITE" id="PS00911">
    <property type="entry name" value="DHODEHASE_1"/>
    <property type="match status" value="1"/>
</dbReference>